<evidence type="ECO:0000313" key="1">
    <source>
        <dbReference type="EMBL" id="GBP48886.1"/>
    </source>
</evidence>
<organism evidence="1 2">
    <name type="scientific">Eumeta variegata</name>
    <name type="common">Bagworm moth</name>
    <name type="synonym">Eumeta japonica</name>
    <dbReference type="NCBI Taxonomy" id="151549"/>
    <lineage>
        <taxon>Eukaryota</taxon>
        <taxon>Metazoa</taxon>
        <taxon>Ecdysozoa</taxon>
        <taxon>Arthropoda</taxon>
        <taxon>Hexapoda</taxon>
        <taxon>Insecta</taxon>
        <taxon>Pterygota</taxon>
        <taxon>Neoptera</taxon>
        <taxon>Endopterygota</taxon>
        <taxon>Lepidoptera</taxon>
        <taxon>Glossata</taxon>
        <taxon>Ditrysia</taxon>
        <taxon>Tineoidea</taxon>
        <taxon>Psychidae</taxon>
        <taxon>Oiketicinae</taxon>
        <taxon>Eumeta</taxon>
    </lineage>
</organism>
<reference evidence="1 2" key="1">
    <citation type="journal article" date="2019" name="Commun. Biol.">
        <title>The bagworm genome reveals a unique fibroin gene that provides high tensile strength.</title>
        <authorList>
            <person name="Kono N."/>
            <person name="Nakamura H."/>
            <person name="Ohtoshi R."/>
            <person name="Tomita M."/>
            <person name="Numata K."/>
            <person name="Arakawa K."/>
        </authorList>
    </citation>
    <scope>NUCLEOTIDE SEQUENCE [LARGE SCALE GENOMIC DNA]</scope>
</reference>
<proteinExistence type="predicted"/>
<evidence type="ECO:0000313" key="2">
    <source>
        <dbReference type="Proteomes" id="UP000299102"/>
    </source>
</evidence>
<gene>
    <name evidence="1" type="ORF">EVAR_98070_1</name>
</gene>
<sequence>MDNGPEPFIYKCNLHDKPSSSKSLIPLAQRRNLTFRASQNKHLKACTLRPAWFICKGRPPPVHRRARLRRVIPSGPRPRPYLVASEMRLF</sequence>
<keyword evidence="2" id="KW-1185">Reference proteome</keyword>
<dbReference type="AlphaFoldDB" id="A0A4C1WBW7"/>
<accession>A0A4C1WBW7</accession>
<dbReference type="Proteomes" id="UP000299102">
    <property type="component" value="Unassembled WGS sequence"/>
</dbReference>
<protein>
    <submittedName>
        <fullName evidence="1">Uncharacterized protein</fullName>
    </submittedName>
</protein>
<dbReference type="EMBL" id="BGZK01000532">
    <property type="protein sequence ID" value="GBP48886.1"/>
    <property type="molecule type" value="Genomic_DNA"/>
</dbReference>
<name>A0A4C1WBW7_EUMVA</name>
<comment type="caution">
    <text evidence="1">The sequence shown here is derived from an EMBL/GenBank/DDBJ whole genome shotgun (WGS) entry which is preliminary data.</text>
</comment>